<sequence length="194" mass="21037">MKIQSHSNAAKFTRTIVAALFSTLALLSACNTNERVSNSEALASEIKAAKIRRITGAELDEMMLTSGKKIAGIATQALEKDTLPGSCTPTASQPVFDLLKKKTGAALTLVYLKDTASTFLSAKEKELLRAYQYEAGKGSALSSELQKLNDTLSVFYSPVEKSSALFRNCPDAAASPFVLWRVELNQKKVIQTRD</sequence>
<accession>A0ABP8LY75</accession>
<gene>
    <name evidence="1" type="ORF">GCM10023091_17340</name>
</gene>
<name>A0ABP8LY75_9BACT</name>
<comment type="caution">
    <text evidence="1">The sequence shown here is derived from an EMBL/GenBank/DDBJ whole genome shotgun (WGS) entry which is preliminary data.</text>
</comment>
<dbReference type="Proteomes" id="UP001501508">
    <property type="component" value="Unassembled WGS sequence"/>
</dbReference>
<dbReference type="RefSeq" id="WP_345028046.1">
    <property type="nucleotide sequence ID" value="NZ_BAABEY010000018.1"/>
</dbReference>
<evidence type="ECO:0000313" key="2">
    <source>
        <dbReference type="Proteomes" id="UP001501508"/>
    </source>
</evidence>
<keyword evidence="2" id="KW-1185">Reference proteome</keyword>
<dbReference type="PROSITE" id="PS51257">
    <property type="entry name" value="PROKAR_LIPOPROTEIN"/>
    <property type="match status" value="1"/>
</dbReference>
<organism evidence="1 2">
    <name type="scientific">Ravibacter arvi</name>
    <dbReference type="NCBI Taxonomy" id="2051041"/>
    <lineage>
        <taxon>Bacteria</taxon>
        <taxon>Pseudomonadati</taxon>
        <taxon>Bacteroidota</taxon>
        <taxon>Cytophagia</taxon>
        <taxon>Cytophagales</taxon>
        <taxon>Spirosomataceae</taxon>
        <taxon>Ravibacter</taxon>
    </lineage>
</organism>
<evidence type="ECO:0000313" key="1">
    <source>
        <dbReference type="EMBL" id="GAA4437730.1"/>
    </source>
</evidence>
<reference evidence="2" key="1">
    <citation type="journal article" date="2019" name="Int. J. Syst. Evol. Microbiol.">
        <title>The Global Catalogue of Microorganisms (GCM) 10K type strain sequencing project: providing services to taxonomists for standard genome sequencing and annotation.</title>
        <authorList>
            <consortium name="The Broad Institute Genomics Platform"/>
            <consortium name="The Broad Institute Genome Sequencing Center for Infectious Disease"/>
            <person name="Wu L."/>
            <person name="Ma J."/>
        </authorList>
    </citation>
    <scope>NUCLEOTIDE SEQUENCE [LARGE SCALE GENOMIC DNA]</scope>
    <source>
        <strain evidence="2">JCM 31920</strain>
    </source>
</reference>
<evidence type="ECO:0008006" key="3">
    <source>
        <dbReference type="Google" id="ProtNLM"/>
    </source>
</evidence>
<proteinExistence type="predicted"/>
<protein>
    <recommendedName>
        <fullName evidence="3">Lipoprotein</fullName>
    </recommendedName>
</protein>
<dbReference type="EMBL" id="BAABEY010000018">
    <property type="protein sequence ID" value="GAA4437730.1"/>
    <property type="molecule type" value="Genomic_DNA"/>
</dbReference>